<accession>A0ABT8TK95</accession>
<dbReference type="NCBIfam" id="NF000840">
    <property type="entry name" value="PRK00071.1-3"/>
    <property type="match status" value="1"/>
</dbReference>
<dbReference type="NCBIfam" id="NF000839">
    <property type="entry name" value="PRK00071.1-1"/>
    <property type="match status" value="1"/>
</dbReference>
<dbReference type="GO" id="GO:0004515">
    <property type="term" value="F:nicotinate-nucleotide adenylyltransferase activity"/>
    <property type="evidence" value="ECO:0007669"/>
    <property type="project" value="UniProtKB-EC"/>
</dbReference>
<evidence type="ECO:0000256" key="4">
    <source>
        <dbReference type="ARBA" id="ARBA00022642"/>
    </source>
</evidence>
<reference evidence="13" key="1">
    <citation type="submission" date="2023-07" db="EMBL/GenBank/DDBJ databases">
        <title>Gilvimarinus algae sp. nov., isolated from the surface of Kelp.</title>
        <authorList>
            <person name="Sun Y.Y."/>
            <person name="Gong Y."/>
            <person name="Du Z.J."/>
        </authorList>
    </citation>
    <scope>NUCLEOTIDE SEQUENCE</scope>
    <source>
        <strain evidence="13">SDUM040014</strain>
    </source>
</reference>
<comment type="similarity">
    <text evidence="3 11">Belongs to the NadD family.</text>
</comment>
<evidence type="ECO:0000256" key="7">
    <source>
        <dbReference type="ARBA" id="ARBA00022741"/>
    </source>
</evidence>
<dbReference type="PANTHER" id="PTHR39321:SF3">
    <property type="entry name" value="PHOSPHOPANTETHEINE ADENYLYLTRANSFERASE"/>
    <property type="match status" value="1"/>
</dbReference>
<feature type="domain" description="Cytidyltransferase-like" evidence="12">
    <location>
        <begin position="7"/>
        <end position="184"/>
    </location>
</feature>
<dbReference type="Proteomes" id="UP001168380">
    <property type="component" value="Unassembled WGS sequence"/>
</dbReference>
<dbReference type="InterPro" id="IPR014729">
    <property type="entry name" value="Rossmann-like_a/b/a_fold"/>
</dbReference>
<protein>
    <recommendedName>
        <fullName evidence="11">Probable nicotinate-nucleotide adenylyltransferase</fullName>
        <ecNumber evidence="11">2.7.7.18</ecNumber>
    </recommendedName>
    <alternativeName>
        <fullName evidence="11">Deamido-NAD(+) diphosphorylase</fullName>
    </alternativeName>
    <alternativeName>
        <fullName evidence="11">Deamido-NAD(+) pyrophosphorylase</fullName>
    </alternativeName>
    <alternativeName>
        <fullName evidence="11">Nicotinate mononucleotide adenylyltransferase</fullName>
        <shortName evidence="11">NaMN adenylyltransferase</shortName>
    </alternativeName>
</protein>
<evidence type="ECO:0000259" key="12">
    <source>
        <dbReference type="Pfam" id="PF01467"/>
    </source>
</evidence>
<evidence type="ECO:0000313" key="13">
    <source>
        <dbReference type="EMBL" id="MDO3383533.1"/>
    </source>
</evidence>
<evidence type="ECO:0000256" key="3">
    <source>
        <dbReference type="ARBA" id="ARBA00009014"/>
    </source>
</evidence>
<evidence type="ECO:0000256" key="6">
    <source>
        <dbReference type="ARBA" id="ARBA00022695"/>
    </source>
</evidence>
<comment type="pathway">
    <text evidence="2 11">Cofactor biosynthesis; NAD(+) biosynthesis; deamido-NAD(+) from nicotinate D-ribonucleotide: step 1/1.</text>
</comment>
<sequence length="221" mass="24750">MRPKVAVFGGTFNPIHHGHLRLALDLVQQLGFDQMLLVPCHIPMHREDPSVASQRRARMVELAVASSPTLKLDTRELKRGSVSYSLDTLAELRQEQGREASISLIMGMDAYLGLPRWHRWLELLKYGHIVVISRPGYVMPEDGELAAFDREHRADAKVLEQAVAGRVVHLDIRALAISATEIRTLTAAGLSTRYLLPETVRRYIAEHGLYAARAPETTDKS</sequence>
<evidence type="ECO:0000256" key="1">
    <source>
        <dbReference type="ARBA" id="ARBA00002324"/>
    </source>
</evidence>
<keyword evidence="9 11" id="KW-0520">NAD</keyword>
<comment type="function">
    <text evidence="1 11">Catalyzes the reversible adenylation of nicotinate mononucleotide (NaMN) to nicotinic acid adenine dinucleotide (NaAD).</text>
</comment>
<dbReference type="InterPro" id="IPR004821">
    <property type="entry name" value="Cyt_trans-like"/>
</dbReference>
<evidence type="ECO:0000256" key="10">
    <source>
        <dbReference type="ARBA" id="ARBA00048721"/>
    </source>
</evidence>
<name>A0ABT8TK95_9GAMM</name>
<dbReference type="InterPro" id="IPR005248">
    <property type="entry name" value="NadD/NMNAT"/>
</dbReference>
<organism evidence="13 14">
    <name type="scientific">Gilvimarinus algae</name>
    <dbReference type="NCBI Taxonomy" id="3058037"/>
    <lineage>
        <taxon>Bacteria</taxon>
        <taxon>Pseudomonadati</taxon>
        <taxon>Pseudomonadota</taxon>
        <taxon>Gammaproteobacteria</taxon>
        <taxon>Cellvibrionales</taxon>
        <taxon>Cellvibrionaceae</taxon>
        <taxon>Gilvimarinus</taxon>
    </lineage>
</organism>
<evidence type="ECO:0000256" key="9">
    <source>
        <dbReference type="ARBA" id="ARBA00023027"/>
    </source>
</evidence>
<dbReference type="SUPFAM" id="SSF52374">
    <property type="entry name" value="Nucleotidylyl transferase"/>
    <property type="match status" value="1"/>
</dbReference>
<comment type="catalytic activity">
    <reaction evidence="10 11">
        <text>nicotinate beta-D-ribonucleotide + ATP + H(+) = deamido-NAD(+) + diphosphate</text>
        <dbReference type="Rhea" id="RHEA:22860"/>
        <dbReference type="ChEBI" id="CHEBI:15378"/>
        <dbReference type="ChEBI" id="CHEBI:30616"/>
        <dbReference type="ChEBI" id="CHEBI:33019"/>
        <dbReference type="ChEBI" id="CHEBI:57502"/>
        <dbReference type="ChEBI" id="CHEBI:58437"/>
        <dbReference type="EC" id="2.7.7.18"/>
    </reaction>
</comment>
<keyword evidence="5 11" id="KW-0808">Transferase</keyword>
<evidence type="ECO:0000313" key="14">
    <source>
        <dbReference type="Proteomes" id="UP001168380"/>
    </source>
</evidence>
<dbReference type="PANTHER" id="PTHR39321">
    <property type="entry name" value="NICOTINATE-NUCLEOTIDE ADENYLYLTRANSFERASE-RELATED"/>
    <property type="match status" value="1"/>
</dbReference>
<dbReference type="HAMAP" id="MF_00244">
    <property type="entry name" value="NaMN_adenylyltr"/>
    <property type="match status" value="1"/>
</dbReference>
<evidence type="ECO:0000256" key="8">
    <source>
        <dbReference type="ARBA" id="ARBA00022840"/>
    </source>
</evidence>
<gene>
    <name evidence="11 13" type="primary">nadD</name>
    <name evidence="13" type="ORF">QWI16_15235</name>
</gene>
<comment type="caution">
    <text evidence="13">The sequence shown here is derived from an EMBL/GenBank/DDBJ whole genome shotgun (WGS) entry which is preliminary data.</text>
</comment>
<dbReference type="Gene3D" id="3.40.50.620">
    <property type="entry name" value="HUPs"/>
    <property type="match status" value="1"/>
</dbReference>
<keyword evidence="6 11" id="KW-0548">Nucleotidyltransferase</keyword>
<dbReference type="RefSeq" id="WP_302714363.1">
    <property type="nucleotide sequence ID" value="NZ_JAULRT010000062.1"/>
</dbReference>
<dbReference type="Pfam" id="PF01467">
    <property type="entry name" value="CTP_transf_like"/>
    <property type="match status" value="1"/>
</dbReference>
<evidence type="ECO:0000256" key="5">
    <source>
        <dbReference type="ARBA" id="ARBA00022679"/>
    </source>
</evidence>
<dbReference type="NCBIfam" id="TIGR00125">
    <property type="entry name" value="cyt_tran_rel"/>
    <property type="match status" value="1"/>
</dbReference>
<keyword evidence="8 11" id="KW-0067">ATP-binding</keyword>
<evidence type="ECO:0000256" key="2">
    <source>
        <dbReference type="ARBA" id="ARBA00005019"/>
    </source>
</evidence>
<keyword evidence="14" id="KW-1185">Reference proteome</keyword>
<keyword evidence="4 11" id="KW-0662">Pyridine nucleotide biosynthesis</keyword>
<keyword evidence="7 11" id="KW-0547">Nucleotide-binding</keyword>
<dbReference type="EMBL" id="JAULRT010000062">
    <property type="protein sequence ID" value="MDO3383533.1"/>
    <property type="molecule type" value="Genomic_DNA"/>
</dbReference>
<dbReference type="EC" id="2.7.7.18" evidence="11"/>
<dbReference type="NCBIfam" id="TIGR00482">
    <property type="entry name" value="nicotinate (nicotinamide) nucleotide adenylyltransferase"/>
    <property type="match status" value="1"/>
</dbReference>
<evidence type="ECO:0000256" key="11">
    <source>
        <dbReference type="HAMAP-Rule" id="MF_00244"/>
    </source>
</evidence>
<proteinExistence type="inferred from homology"/>
<dbReference type="CDD" id="cd02165">
    <property type="entry name" value="NMNAT"/>
    <property type="match status" value="1"/>
</dbReference>